<keyword evidence="2" id="KW-1185">Reference proteome</keyword>
<sequence length="72" mass="8465">MVLSKDRGYTPNIARTPKYLDLNKKFSEVTTRIILGDAPVEEYKKALQDWTSQFGDEYLKDMNAYIEKMEKQ</sequence>
<name>A0A3B0AKE4_9BACL</name>
<dbReference type="EMBL" id="RBAH01000052">
    <property type="protein sequence ID" value="RKN61385.1"/>
    <property type="molecule type" value="Genomic_DNA"/>
</dbReference>
<dbReference type="AlphaFoldDB" id="A0A3B0AKE4"/>
<comment type="caution">
    <text evidence="1">The sequence shown here is derived from an EMBL/GenBank/DDBJ whole genome shotgun (WGS) entry which is preliminary data.</text>
</comment>
<evidence type="ECO:0000313" key="1">
    <source>
        <dbReference type="EMBL" id="RKN61385.1"/>
    </source>
</evidence>
<organism evidence="1 2">
    <name type="scientific">Paenibacillus ginsengarvi</name>
    <dbReference type="NCBI Taxonomy" id="400777"/>
    <lineage>
        <taxon>Bacteria</taxon>
        <taxon>Bacillati</taxon>
        <taxon>Bacillota</taxon>
        <taxon>Bacilli</taxon>
        <taxon>Bacillales</taxon>
        <taxon>Paenibacillaceae</taxon>
        <taxon>Paenibacillus</taxon>
    </lineage>
</organism>
<gene>
    <name evidence="1" type="ORF">D7M11_35345</name>
</gene>
<protein>
    <submittedName>
        <fullName evidence="1">Uncharacterized protein</fullName>
    </submittedName>
</protein>
<proteinExistence type="predicted"/>
<evidence type="ECO:0000313" key="2">
    <source>
        <dbReference type="Proteomes" id="UP000282311"/>
    </source>
</evidence>
<accession>A0A3B0AKE4</accession>
<dbReference type="Proteomes" id="UP000282311">
    <property type="component" value="Unassembled WGS sequence"/>
</dbReference>
<reference evidence="1 2" key="1">
    <citation type="journal article" date="2007" name="Int. J. Syst. Evol. Microbiol.">
        <title>Paenibacillus ginsengarvi sp. nov., isolated from soil from ginseng cultivation.</title>
        <authorList>
            <person name="Yoon M.H."/>
            <person name="Ten L.N."/>
            <person name="Im W.T."/>
        </authorList>
    </citation>
    <scope>NUCLEOTIDE SEQUENCE [LARGE SCALE GENOMIC DNA]</scope>
    <source>
        <strain evidence="1 2">KCTC 13059</strain>
    </source>
</reference>